<keyword evidence="4" id="KW-1185">Reference proteome</keyword>
<evidence type="ECO:0000259" key="2">
    <source>
        <dbReference type="Pfam" id="PF00149"/>
    </source>
</evidence>
<dbReference type="PANTHER" id="PTHR47680">
    <property type="entry name" value="SHEWANELLA-LIKE PROTEIN PHOSPHATASE 2"/>
    <property type="match status" value="1"/>
</dbReference>
<dbReference type="CDD" id="cd07425">
    <property type="entry name" value="MPP_Shelphs"/>
    <property type="match status" value="1"/>
</dbReference>
<comment type="caution">
    <text evidence="3">The sequence shown here is derived from an EMBL/GenBank/DDBJ whole genome shotgun (WGS) entry which is preliminary data.</text>
</comment>
<dbReference type="Pfam" id="PF00149">
    <property type="entry name" value="Metallophos"/>
    <property type="match status" value="1"/>
</dbReference>
<dbReference type="InterPro" id="IPR041787">
    <property type="entry name" value="MPP_Shelphs"/>
</dbReference>
<feature type="region of interest" description="Disordered" evidence="1">
    <location>
        <begin position="389"/>
        <end position="409"/>
    </location>
</feature>
<sequence>MEKSKQVETSPNNMTCQNLPSLLSSFVDTFIDFSVSGGLFLLPPNSNLGPKLNTDASPNKVEPILSTPLQTIYPAPTRLVAVGDLHGDLSKSKQALCLAGLINAEDRWCGGSTTVVQVGDILDRGGDELKIMYLFEKLKREAAEDGGTIITMNGNHEIMNIDGDFRYAAPEGLEEFKDWGIWLCVGNDMKRLCDGFGGLIEDPFDGIPHEFSNVKPELFQGIRARLAALKPEGPIAKRFLSRNQTVVVVGDSVFAHGGLLPNHVEYGLEKVNEHVRDWILGVKEKVAGELVKGSNSIVWTRKYSHELAKDCDCSTLEHVLNTIPGVKRMIMGHTIQEGGINGACSNRAIRIDVGMSKGCGNGLAEVLEINENSQIKILTSNPLYQKNSENLRANPQDGHEPFILPKHGQKQVEVQA</sequence>
<dbReference type="AlphaFoldDB" id="A0ABD2YKL4"/>
<dbReference type="SUPFAM" id="SSF56300">
    <property type="entry name" value="Metallo-dependent phosphatases"/>
    <property type="match status" value="1"/>
</dbReference>
<evidence type="ECO:0000313" key="3">
    <source>
        <dbReference type="EMBL" id="KAL3506857.1"/>
    </source>
</evidence>
<dbReference type="EMBL" id="JBJUIK010000013">
    <property type="protein sequence ID" value="KAL3506857.1"/>
    <property type="molecule type" value="Genomic_DNA"/>
</dbReference>
<gene>
    <name evidence="3" type="ORF">ACH5RR_032239</name>
</gene>
<evidence type="ECO:0000256" key="1">
    <source>
        <dbReference type="SAM" id="MobiDB-lite"/>
    </source>
</evidence>
<feature type="domain" description="Calcineurin-like phosphoesterase" evidence="2">
    <location>
        <begin position="78"/>
        <end position="201"/>
    </location>
</feature>
<dbReference type="InterPro" id="IPR004843">
    <property type="entry name" value="Calcineurin-like_PHP"/>
</dbReference>
<organism evidence="3 4">
    <name type="scientific">Cinchona calisaya</name>
    <dbReference type="NCBI Taxonomy" id="153742"/>
    <lineage>
        <taxon>Eukaryota</taxon>
        <taxon>Viridiplantae</taxon>
        <taxon>Streptophyta</taxon>
        <taxon>Embryophyta</taxon>
        <taxon>Tracheophyta</taxon>
        <taxon>Spermatophyta</taxon>
        <taxon>Magnoliopsida</taxon>
        <taxon>eudicotyledons</taxon>
        <taxon>Gunneridae</taxon>
        <taxon>Pentapetalae</taxon>
        <taxon>asterids</taxon>
        <taxon>lamiids</taxon>
        <taxon>Gentianales</taxon>
        <taxon>Rubiaceae</taxon>
        <taxon>Cinchonoideae</taxon>
        <taxon>Cinchoneae</taxon>
        <taxon>Cinchona</taxon>
    </lineage>
</organism>
<protein>
    <recommendedName>
        <fullName evidence="2">Calcineurin-like phosphoesterase domain-containing protein</fullName>
    </recommendedName>
</protein>
<dbReference type="Gene3D" id="3.60.21.10">
    <property type="match status" value="1"/>
</dbReference>
<accession>A0ABD2YKL4</accession>
<name>A0ABD2YKL4_9GENT</name>
<reference evidence="3 4" key="1">
    <citation type="submission" date="2024-11" db="EMBL/GenBank/DDBJ databases">
        <title>A near-complete genome assembly of Cinchona calisaya.</title>
        <authorList>
            <person name="Lian D.C."/>
            <person name="Zhao X.W."/>
            <person name="Wei L."/>
        </authorList>
    </citation>
    <scope>NUCLEOTIDE SEQUENCE [LARGE SCALE GENOMIC DNA]</scope>
    <source>
        <tissue evidence="3">Nenye</tissue>
    </source>
</reference>
<dbReference type="Proteomes" id="UP001630127">
    <property type="component" value="Unassembled WGS sequence"/>
</dbReference>
<evidence type="ECO:0000313" key="4">
    <source>
        <dbReference type="Proteomes" id="UP001630127"/>
    </source>
</evidence>
<dbReference type="InterPro" id="IPR029052">
    <property type="entry name" value="Metallo-depent_PP-like"/>
</dbReference>
<proteinExistence type="predicted"/>
<dbReference type="PANTHER" id="PTHR47680:SF2">
    <property type="entry name" value="SHEWANELLA-LIKE PROTEIN PHOSPHATASE 2"/>
    <property type="match status" value="1"/>
</dbReference>